<gene>
    <name evidence="17" type="ORF">Poli38472_010788</name>
</gene>
<evidence type="ECO:0000256" key="4">
    <source>
        <dbReference type="ARBA" id="ARBA00022568"/>
    </source>
</evidence>
<dbReference type="GO" id="GO:0036444">
    <property type="term" value="P:calcium import into the mitochondrion"/>
    <property type="evidence" value="ECO:0007669"/>
    <property type="project" value="TreeGrafter"/>
</dbReference>
<dbReference type="GO" id="GO:0051560">
    <property type="term" value="P:mitochondrial calcium ion homeostasis"/>
    <property type="evidence" value="ECO:0007669"/>
    <property type="project" value="InterPro"/>
</dbReference>
<feature type="domain" description="Calcium uniporter protein C-terminal" evidence="16">
    <location>
        <begin position="200"/>
        <end position="367"/>
    </location>
</feature>
<keyword evidence="9 15" id="KW-1133">Transmembrane helix</keyword>
<evidence type="ECO:0000256" key="3">
    <source>
        <dbReference type="ARBA" id="ARBA00022448"/>
    </source>
</evidence>
<organism evidence="17 18">
    <name type="scientific">Pythium oligandrum</name>
    <name type="common">Mycoparasitic fungus</name>
    <dbReference type="NCBI Taxonomy" id="41045"/>
    <lineage>
        <taxon>Eukaryota</taxon>
        <taxon>Sar</taxon>
        <taxon>Stramenopiles</taxon>
        <taxon>Oomycota</taxon>
        <taxon>Peronosporomycetes</taxon>
        <taxon>Pythiales</taxon>
        <taxon>Pythiaceae</taxon>
        <taxon>Pythium</taxon>
    </lineage>
</organism>
<evidence type="ECO:0000256" key="10">
    <source>
        <dbReference type="ARBA" id="ARBA00023065"/>
    </source>
</evidence>
<evidence type="ECO:0000256" key="15">
    <source>
        <dbReference type="SAM" id="Phobius"/>
    </source>
</evidence>
<evidence type="ECO:0000256" key="7">
    <source>
        <dbReference type="ARBA" id="ARBA00022792"/>
    </source>
</evidence>
<evidence type="ECO:0000256" key="1">
    <source>
        <dbReference type="ARBA" id="ARBA00004448"/>
    </source>
</evidence>
<evidence type="ECO:0000256" key="14">
    <source>
        <dbReference type="ARBA" id="ARBA00036634"/>
    </source>
</evidence>
<keyword evidence="13" id="KW-0407">Ion channel</keyword>
<evidence type="ECO:0000256" key="5">
    <source>
        <dbReference type="ARBA" id="ARBA00022673"/>
    </source>
</evidence>
<keyword evidence="5" id="KW-0107">Calcium channel</keyword>
<dbReference type="PANTHER" id="PTHR13462:SF10">
    <property type="entry name" value="CALCIUM UNIPORTER PROTEIN, MITOCHONDRIAL"/>
    <property type="match status" value="1"/>
</dbReference>
<keyword evidence="7" id="KW-0999">Mitochondrion inner membrane</keyword>
<dbReference type="PANTHER" id="PTHR13462">
    <property type="entry name" value="CALCIUM UNIPORTER PROTEIN, MITOCHONDRIAL"/>
    <property type="match status" value="1"/>
</dbReference>
<dbReference type="Pfam" id="PF04678">
    <property type="entry name" value="MCU"/>
    <property type="match status" value="1"/>
</dbReference>
<reference evidence="17" key="1">
    <citation type="submission" date="2019-03" db="EMBL/GenBank/DDBJ databases">
        <title>Long read genome sequence of the mycoparasitic Pythium oligandrum ATCC 38472 isolated from sugarbeet rhizosphere.</title>
        <authorList>
            <person name="Gaulin E."/>
        </authorList>
    </citation>
    <scope>NUCLEOTIDE SEQUENCE</scope>
    <source>
        <strain evidence="17">ATCC 38472_TT</strain>
    </source>
</reference>
<keyword evidence="18" id="KW-1185">Reference proteome</keyword>
<evidence type="ECO:0000256" key="8">
    <source>
        <dbReference type="ARBA" id="ARBA00022837"/>
    </source>
</evidence>
<dbReference type="OrthoDB" id="278338at2759"/>
<feature type="transmembrane region" description="Helical" evidence="15">
    <location>
        <begin position="293"/>
        <end position="310"/>
    </location>
</feature>
<keyword evidence="12 15" id="KW-0472">Membrane</keyword>
<proteinExistence type="inferred from homology"/>
<keyword evidence="6 15" id="KW-0812">Transmembrane</keyword>
<comment type="catalytic activity">
    <reaction evidence="14">
        <text>Ca(2+)(in) = Ca(2+)(out)</text>
        <dbReference type="Rhea" id="RHEA:29671"/>
        <dbReference type="ChEBI" id="CHEBI:29108"/>
    </reaction>
</comment>
<accession>A0A8K1FFJ4</accession>
<comment type="caution">
    <text evidence="17">The sequence shown here is derived from an EMBL/GenBank/DDBJ whole genome shotgun (WGS) entry which is preliminary data.</text>
</comment>
<dbReference type="GO" id="GO:0005262">
    <property type="term" value="F:calcium channel activity"/>
    <property type="evidence" value="ECO:0007669"/>
    <property type="project" value="UniProtKB-KW"/>
</dbReference>
<keyword evidence="11" id="KW-0496">Mitochondrion</keyword>
<keyword evidence="3" id="KW-0813">Transport</keyword>
<comment type="subcellular location">
    <subcellularLocation>
        <location evidence="1">Mitochondrion inner membrane</location>
        <topology evidence="1">Multi-pass membrane protein</topology>
    </subcellularLocation>
</comment>
<protein>
    <recommendedName>
        <fullName evidence="16">Calcium uniporter protein C-terminal domain-containing protein</fullName>
    </recommendedName>
</protein>
<name>A0A8K1FFJ4_PYTOL</name>
<comment type="similarity">
    <text evidence="2">Belongs to the MCU (TC 1.A.77) family.</text>
</comment>
<dbReference type="InterPro" id="IPR039055">
    <property type="entry name" value="MCU_fam"/>
</dbReference>
<evidence type="ECO:0000256" key="11">
    <source>
        <dbReference type="ARBA" id="ARBA00023128"/>
    </source>
</evidence>
<evidence type="ECO:0000256" key="6">
    <source>
        <dbReference type="ARBA" id="ARBA00022692"/>
    </source>
</evidence>
<dbReference type="AlphaFoldDB" id="A0A8K1FFJ4"/>
<dbReference type="EMBL" id="SPLM01000075">
    <property type="protein sequence ID" value="TMW61725.1"/>
    <property type="molecule type" value="Genomic_DNA"/>
</dbReference>
<dbReference type="InterPro" id="IPR006769">
    <property type="entry name" value="MCU_C"/>
</dbReference>
<evidence type="ECO:0000256" key="2">
    <source>
        <dbReference type="ARBA" id="ARBA00005653"/>
    </source>
</evidence>
<keyword evidence="8" id="KW-0106">Calcium</keyword>
<keyword evidence="4" id="KW-0109">Calcium transport</keyword>
<evidence type="ECO:0000259" key="16">
    <source>
        <dbReference type="Pfam" id="PF04678"/>
    </source>
</evidence>
<evidence type="ECO:0000256" key="9">
    <source>
        <dbReference type="ARBA" id="ARBA00022989"/>
    </source>
</evidence>
<evidence type="ECO:0000313" key="18">
    <source>
        <dbReference type="Proteomes" id="UP000794436"/>
    </source>
</evidence>
<evidence type="ECO:0000313" key="17">
    <source>
        <dbReference type="EMBL" id="TMW61725.1"/>
    </source>
</evidence>
<sequence length="408" mass="45841">MARRSMALLQAQAGRHGAIHTWHAMAKTQTHVHARFPAPAASWLSSYASSRANSTLSPSVTIRNALASQGRLQLHLPLPGLPGLSPIQINEDTATVQQLIDAVKKADGELKAVDVTTTNGTKIARTMHLKELTGMDFILRLNHVNVSVQNDAVDDEKRQSGEGVAFASIKASIEKDSRPFMSLEEYYKICSTAGAEEGVANKWLRELQRRNLVVHFDRSSNAELKNTILLRPNSTESKLLLENALDSELYTVQITRKSRETKLQELESALKKLKVIGEETHKDARKLPNAGKWVALSGITTFYGSLMYMVWDVYSWDVMEPITYFIGFTAVLANSFYHTITKKDATYTNIWQKNYRKRLANLHEERRYTPAKVSALEDKIADVQRDVELLTRLEGKRSVVPEIKPLTL</sequence>
<dbReference type="GO" id="GO:0015292">
    <property type="term" value="F:uniporter activity"/>
    <property type="evidence" value="ECO:0007669"/>
    <property type="project" value="TreeGrafter"/>
</dbReference>
<feature type="transmembrane region" description="Helical" evidence="15">
    <location>
        <begin position="322"/>
        <end position="340"/>
    </location>
</feature>
<dbReference type="Proteomes" id="UP000794436">
    <property type="component" value="Unassembled WGS sequence"/>
</dbReference>
<keyword evidence="10" id="KW-0406">Ion transport</keyword>
<evidence type="ECO:0000256" key="13">
    <source>
        <dbReference type="ARBA" id="ARBA00023303"/>
    </source>
</evidence>
<evidence type="ECO:0000256" key="12">
    <source>
        <dbReference type="ARBA" id="ARBA00023136"/>
    </source>
</evidence>
<dbReference type="GO" id="GO:1990246">
    <property type="term" value="C:uniplex complex"/>
    <property type="evidence" value="ECO:0007669"/>
    <property type="project" value="TreeGrafter"/>
</dbReference>